<evidence type="ECO:0000313" key="3">
    <source>
        <dbReference type="EMBL" id="SPO05971.1"/>
    </source>
</evidence>
<reference evidence="3" key="1">
    <citation type="submission" date="2018-03" db="EMBL/GenBank/DDBJ databases">
        <authorList>
            <person name="Guldener U."/>
        </authorList>
    </citation>
    <scope>NUCLEOTIDE SEQUENCE</scope>
</reference>
<evidence type="ECO:0000256" key="1">
    <source>
        <dbReference type="SAM" id="Phobius"/>
    </source>
</evidence>
<protein>
    <recommendedName>
        <fullName evidence="2">MOSC domain-containing protein</fullName>
    </recommendedName>
</protein>
<keyword evidence="1" id="KW-0812">Transmembrane</keyword>
<dbReference type="InterPro" id="IPR011037">
    <property type="entry name" value="Pyrv_Knase-like_insert_dom_sf"/>
</dbReference>
<name>A0AAE8SYK4_9PEZI</name>
<comment type="caution">
    <text evidence="3">The sequence shown here is derived from an EMBL/GenBank/DDBJ whole genome shotgun (WGS) entry which is preliminary data.</text>
</comment>
<dbReference type="InterPro" id="IPR005302">
    <property type="entry name" value="MoCF_Sase_C"/>
</dbReference>
<dbReference type="Pfam" id="PF03476">
    <property type="entry name" value="MOSC_N"/>
    <property type="match status" value="1"/>
</dbReference>
<dbReference type="Pfam" id="PF03473">
    <property type="entry name" value="MOSC"/>
    <property type="match status" value="1"/>
</dbReference>
<keyword evidence="1" id="KW-0472">Membrane</keyword>
<feature type="domain" description="MOSC" evidence="2">
    <location>
        <begin position="175"/>
        <end position="363"/>
    </location>
</feature>
<keyword evidence="1" id="KW-1133">Transmembrane helix</keyword>
<dbReference type="AlphaFoldDB" id="A0AAE8SYK4"/>
<accession>A0AAE8SYK4</accession>
<evidence type="ECO:0000259" key="2">
    <source>
        <dbReference type="PROSITE" id="PS51340"/>
    </source>
</evidence>
<dbReference type="GO" id="GO:0003824">
    <property type="term" value="F:catalytic activity"/>
    <property type="evidence" value="ECO:0007669"/>
    <property type="project" value="InterPro"/>
</dbReference>
<proteinExistence type="predicted"/>
<organism evidence="3 4">
    <name type="scientific">Cephalotrichum gorgonifer</name>
    <dbReference type="NCBI Taxonomy" id="2041049"/>
    <lineage>
        <taxon>Eukaryota</taxon>
        <taxon>Fungi</taxon>
        <taxon>Dikarya</taxon>
        <taxon>Ascomycota</taxon>
        <taxon>Pezizomycotina</taxon>
        <taxon>Sordariomycetes</taxon>
        <taxon>Hypocreomycetidae</taxon>
        <taxon>Microascales</taxon>
        <taxon>Microascaceae</taxon>
        <taxon>Cephalotrichum</taxon>
    </lineage>
</organism>
<feature type="transmembrane region" description="Helical" evidence="1">
    <location>
        <begin position="186"/>
        <end position="205"/>
    </location>
</feature>
<dbReference type="GO" id="GO:0030170">
    <property type="term" value="F:pyridoxal phosphate binding"/>
    <property type="evidence" value="ECO:0007669"/>
    <property type="project" value="InterPro"/>
</dbReference>
<dbReference type="InterPro" id="IPR005303">
    <property type="entry name" value="MOCOS_middle"/>
</dbReference>
<keyword evidence="4" id="KW-1185">Reference proteome</keyword>
<sequence length="383" mass="41653">MIIESLYVYPIKGLRGAPLASAQLTPQGLRHDRRFMLWSLAPDGSLKAKIQVVSHPEVALFAQVIVGEGGQSVGDDARGDGKSAAEPPSVVVRYLTPEVPLVPHHPSHDAPLRAPLEPDTAALESVEMTMYGSGATVYRMGEPYDEWFSSCLGYPAALLYIGDGRRPQLGFRPATRLPKQSPLRRLISYVSGLIMYVLFLIGLATRPEDDWIVFTDLAPFLVTSTASLSDISSRIPDGPVGMHRFRPNIVVGPGPGSNDDGPSPWAEDFWSQLTISPPPSLRGDTAAAGSTLQMTGNCCRCVSVNVDYATGRPSTGTRGDVLKKMMRDRRVDRGQKWSAVFGRYASLLSSGGAISLGDEVSVRTTSERDVWDWPSWNSKPKEE</sequence>
<evidence type="ECO:0000313" key="4">
    <source>
        <dbReference type="Proteomes" id="UP001187682"/>
    </source>
</evidence>
<dbReference type="GO" id="GO:0030151">
    <property type="term" value="F:molybdenum ion binding"/>
    <property type="evidence" value="ECO:0007669"/>
    <property type="project" value="InterPro"/>
</dbReference>
<dbReference type="Proteomes" id="UP001187682">
    <property type="component" value="Unassembled WGS sequence"/>
</dbReference>
<dbReference type="SUPFAM" id="SSF50800">
    <property type="entry name" value="PK beta-barrel domain-like"/>
    <property type="match status" value="1"/>
</dbReference>
<dbReference type="PROSITE" id="PS51340">
    <property type="entry name" value="MOSC"/>
    <property type="match status" value="1"/>
</dbReference>
<gene>
    <name evidence="3" type="ORF">DNG_08660</name>
</gene>
<dbReference type="EMBL" id="ONZQ02000014">
    <property type="protein sequence ID" value="SPO05971.1"/>
    <property type="molecule type" value="Genomic_DNA"/>
</dbReference>